<name>A0A2W1JIW5_9CYAN</name>
<protein>
    <submittedName>
        <fullName evidence="1">Uncharacterized protein</fullName>
    </submittedName>
</protein>
<dbReference type="EMBL" id="PQWO01000006">
    <property type="protein sequence ID" value="PZD73378.1"/>
    <property type="molecule type" value="Genomic_DNA"/>
</dbReference>
<reference evidence="1 2" key="1">
    <citation type="journal article" date="2018" name="Sci. Rep.">
        <title>A novel species of the marine cyanobacterium Acaryochloris with a unique pigment content and lifestyle.</title>
        <authorList>
            <person name="Partensky F."/>
            <person name="Six C."/>
            <person name="Ratin M."/>
            <person name="Garczarek L."/>
            <person name="Vaulot D."/>
            <person name="Probert I."/>
            <person name="Calteau A."/>
            <person name="Gourvil P."/>
            <person name="Marie D."/>
            <person name="Grebert T."/>
            <person name="Bouchier C."/>
            <person name="Le Panse S."/>
            <person name="Gachenot M."/>
            <person name="Rodriguez F."/>
            <person name="Garrido J.L."/>
        </authorList>
    </citation>
    <scope>NUCLEOTIDE SEQUENCE [LARGE SCALE GENOMIC DNA]</scope>
    <source>
        <strain evidence="1 2">RCC1774</strain>
    </source>
</reference>
<dbReference type="Proteomes" id="UP000248857">
    <property type="component" value="Unassembled WGS sequence"/>
</dbReference>
<keyword evidence="2" id="KW-1185">Reference proteome</keyword>
<proteinExistence type="predicted"/>
<evidence type="ECO:0000313" key="1">
    <source>
        <dbReference type="EMBL" id="PZD73378.1"/>
    </source>
</evidence>
<dbReference type="AlphaFoldDB" id="A0A2W1JIW5"/>
<accession>A0A2W1JIW5</accession>
<comment type="caution">
    <text evidence="1">The sequence shown here is derived from an EMBL/GenBank/DDBJ whole genome shotgun (WGS) entry which is preliminary data.</text>
</comment>
<evidence type="ECO:0000313" key="2">
    <source>
        <dbReference type="Proteomes" id="UP000248857"/>
    </source>
</evidence>
<dbReference type="RefSeq" id="WP_158535084.1">
    <property type="nucleotide sequence ID" value="NZ_CAWNWM010000006.1"/>
</dbReference>
<sequence length="52" mass="5960">MLLSHSKRIYRLLLRWYEGQRSTLKHLAFFGLLLIFLWGGNAAVVSGQPADD</sequence>
<organism evidence="1 2">
    <name type="scientific">Acaryochloris thomasi RCC1774</name>
    <dbReference type="NCBI Taxonomy" id="1764569"/>
    <lineage>
        <taxon>Bacteria</taxon>
        <taxon>Bacillati</taxon>
        <taxon>Cyanobacteriota</taxon>
        <taxon>Cyanophyceae</taxon>
        <taxon>Acaryochloridales</taxon>
        <taxon>Acaryochloridaceae</taxon>
        <taxon>Acaryochloris</taxon>
        <taxon>Acaryochloris thomasi</taxon>
    </lineage>
</organism>
<gene>
    <name evidence="1" type="ORF">C1752_02392</name>
</gene>